<reference evidence="2" key="2">
    <citation type="submission" date="2021-04" db="EMBL/GenBank/DDBJ databases">
        <authorList>
            <person name="Dong X."/>
        </authorList>
    </citation>
    <scope>NUCLEOTIDE SEQUENCE</scope>
    <source>
        <strain evidence="2">ZWT</strain>
    </source>
</reference>
<dbReference type="EMBL" id="JAGSOJ010000003">
    <property type="protein sequence ID" value="MCM1991258.1"/>
    <property type="molecule type" value="Genomic_DNA"/>
</dbReference>
<keyword evidence="1" id="KW-1133">Transmembrane helix</keyword>
<feature type="transmembrane region" description="Helical" evidence="1">
    <location>
        <begin position="7"/>
        <end position="25"/>
    </location>
</feature>
<dbReference type="AlphaFoldDB" id="A0A9J6P3A2"/>
<proteinExistence type="predicted"/>
<organism evidence="2 3">
    <name type="scientific">Oceanirhabdus seepicola</name>
    <dbReference type="NCBI Taxonomy" id="2828781"/>
    <lineage>
        <taxon>Bacteria</taxon>
        <taxon>Bacillati</taxon>
        <taxon>Bacillota</taxon>
        <taxon>Clostridia</taxon>
        <taxon>Eubacteriales</taxon>
        <taxon>Clostridiaceae</taxon>
        <taxon>Oceanirhabdus</taxon>
    </lineage>
</organism>
<keyword evidence="3" id="KW-1185">Reference proteome</keyword>
<reference evidence="2" key="1">
    <citation type="journal article" date="2021" name="mSystems">
        <title>Bacteria and Archaea Synergistically Convert Glycine Betaine to Biogenic Methane in the Formosa Cold Seep of the South China Sea.</title>
        <authorList>
            <person name="Li L."/>
            <person name="Zhang W."/>
            <person name="Zhang S."/>
            <person name="Song L."/>
            <person name="Sun Q."/>
            <person name="Zhang H."/>
            <person name="Xiang H."/>
            <person name="Dong X."/>
        </authorList>
    </citation>
    <scope>NUCLEOTIDE SEQUENCE</scope>
    <source>
        <strain evidence="2">ZWT</strain>
    </source>
</reference>
<accession>A0A9J6P3A2</accession>
<comment type="caution">
    <text evidence="2">The sequence shown here is derived from an EMBL/GenBank/DDBJ whole genome shotgun (WGS) entry which is preliminary data.</text>
</comment>
<protein>
    <submittedName>
        <fullName evidence="2">DUF4932 domain-containing protein</fullName>
    </submittedName>
</protein>
<evidence type="ECO:0000313" key="3">
    <source>
        <dbReference type="Proteomes" id="UP001056429"/>
    </source>
</evidence>
<dbReference type="InterPro" id="IPR032560">
    <property type="entry name" value="DUF4932"/>
</dbReference>
<dbReference type="Proteomes" id="UP001056429">
    <property type="component" value="Unassembled WGS sequence"/>
</dbReference>
<dbReference type="RefSeq" id="WP_250860364.1">
    <property type="nucleotide sequence ID" value="NZ_JAGSOJ010000003.1"/>
</dbReference>
<keyword evidence="1" id="KW-0812">Transmembrane</keyword>
<evidence type="ECO:0000256" key="1">
    <source>
        <dbReference type="SAM" id="Phobius"/>
    </source>
</evidence>
<keyword evidence="1" id="KW-0472">Membrane</keyword>
<gene>
    <name evidence="2" type="ORF">KDK92_16100</name>
</gene>
<dbReference type="Pfam" id="PF16286">
    <property type="entry name" value="DUF4932"/>
    <property type="match status" value="1"/>
</dbReference>
<sequence>MKNRKKYYLIGLVFILSIGVTTIFFRNNTKIEKEVSVNSEGIIVLKPIVQEVKGINISIDPRIELLSAVQLISDYDVRYGLITKEEFKYKKDMEDYFSKYSDHEVVKLFNGMTNFGFTFGEPPEAMLHLSNPMVIGKESDFEDSIIGSAGGDENLEKFISELNKFAVDTKFNEFYEKNKGFYNEVVEKTAMLVNQGDYIKDIENYYGMKQKSYNIILAPIFHHGGFGLNVKNEDAYDIYSIQGPRVTEKSMPVFGDTEYIRYIVWHEFSHSFIKHVFKDNLSEINDYSKLYTPISKSMNKQSYGNWESCVNEHVVRAVTTRLAYLNEGKEAYDKALNKEKGMEFLYVEALCEKLQEYENNRDRYKSFEEFYPELIKVFKELSEQDLGKDFYSFTGNIYKLFWMDENITIILPTNEEDQKIQNNIVKDVNSFFEKYKDKLGEQAEIITDKEALEKDLSDKNLIVFGTLEGNLWLKRYSKAFPFKIEEDKITADKVYKGNNVRFITSMPNPINKNKGMIIYTAQKAKSIIGINSVFIGPIDFVIAEDTKEINSGYYIKENGIWRFE</sequence>
<evidence type="ECO:0000313" key="2">
    <source>
        <dbReference type="EMBL" id="MCM1991258.1"/>
    </source>
</evidence>
<name>A0A9J6P3A2_9CLOT</name>